<keyword evidence="1" id="KW-0597">Phosphoprotein</keyword>
<evidence type="ECO:0000259" key="3">
    <source>
        <dbReference type="PROSITE" id="PS50109"/>
    </source>
</evidence>
<dbReference type="Pfam" id="PF07494">
    <property type="entry name" value="Reg_prop"/>
    <property type="match status" value="1"/>
</dbReference>
<dbReference type="Proteomes" id="UP000278775">
    <property type="component" value="Unassembled WGS sequence"/>
</dbReference>
<dbReference type="InterPro" id="IPR036890">
    <property type="entry name" value="HATPase_C_sf"/>
</dbReference>
<dbReference type="Gene3D" id="3.30.565.10">
    <property type="entry name" value="Histidine kinase-like ATPase, C-terminal domain"/>
    <property type="match status" value="1"/>
</dbReference>
<keyword evidence="2" id="KW-0812">Transmembrane</keyword>
<dbReference type="PANTHER" id="PTHR43547">
    <property type="entry name" value="TWO-COMPONENT HISTIDINE KINASE"/>
    <property type="match status" value="1"/>
</dbReference>
<dbReference type="SUPFAM" id="SSF47384">
    <property type="entry name" value="Homodimeric domain of signal transducing histidine kinase"/>
    <property type="match status" value="1"/>
</dbReference>
<protein>
    <recommendedName>
        <fullName evidence="3">Histidine kinase domain-containing protein</fullName>
    </recommendedName>
</protein>
<dbReference type="PROSITE" id="PS50109">
    <property type="entry name" value="HIS_KIN"/>
    <property type="match status" value="1"/>
</dbReference>
<sequence length="977" mass="113995">MMKLLHFLFIIFLMNLKGQSYTSQWYNTDNGLPQNSVKDIIKDKYGFIWLATENGLVKYDGKQFTIFNDPKSKNYYPSIFLGNLQRDYILTYNDINENIQFVTQRKVVVKNGPITEKTIARKGRNYTNFYIAFKGKSEDKTHSYFIRVKSGIYYFEKNRITYEDPSKHEIIIPIQLSDEILENAFVHGETIFIPYIINKKMLSIMGGKTKYEEVPSIYTSPNSKFYRNLLHKQVFIVNKDIIYRSSFQNNKLIATKLITYKNFGYNYFNSLYYDEVYSNLYLGSYSKGLNILKISNFSVSLKNGPYESDVFYAAMPFEKDKVITEKGGVYNQFSIVYDYKFKEEYSRASMIYDSEGNIISKKQHKLFKRYKKGNFHVEDTLHINAHLHKQVNNVFKSKDLYIVSLEDSLGYYLALYKNDTFDKTSQLFKFKWDITCVTHYDNNHLLVGNRKGLFIISLVTHAISRINGSQNLFIKSIKRTSDGNFWLTTVANGFYLLKNNHLINMPLDANKYILSAHCILEDSHDGMWISTNNGLFKVLKRQLLSYSKNRKTKVYYHRFTRYDGFKTNEFNGLCTPCANILPNGNFVFPSLEGLVFFNPDNIHVSYPQYMYVERAKIQKSEIDFTHTLTLPKDYKMATIYIDVPYYGNTENLYVEARLEGSESSSWERIEGNRYTISNVSPGHYQLHIRALASENGQFIDKTISVEIQPYFYQTILFKMLVPFLGLIILFLIIQLRTNSLNKALKTTHHQLKSASEHQRNLIEAISHDITTPVKYITLISQKLHEAKEDTILQKEWFESIFISSEQLYKFTLGLKDYAQLFNEEGLLNLEVCHIYEEVEEKKLLFEEIGKKKNIIIHNFCDPQIAVKANKKILTTILHNIIDNAVKYTSDGDIFISTSVHKEQTEIIIEDTGKGMSQEQIKYYSDIFKNHDTSGKNFKKYGLGLHMVLPLVKKLNWQISFHPNTPKGTKVKIIIKKI</sequence>
<dbReference type="PANTHER" id="PTHR43547:SF2">
    <property type="entry name" value="HYBRID SIGNAL TRANSDUCTION HISTIDINE KINASE C"/>
    <property type="match status" value="1"/>
</dbReference>
<dbReference type="Gene3D" id="2.130.10.10">
    <property type="entry name" value="YVTN repeat-like/Quinoprotein amine dehydrogenase"/>
    <property type="match status" value="2"/>
</dbReference>
<feature type="transmembrane region" description="Helical" evidence="2">
    <location>
        <begin position="710"/>
        <end position="733"/>
    </location>
</feature>
<dbReference type="InterPro" id="IPR005467">
    <property type="entry name" value="His_kinase_dom"/>
</dbReference>
<dbReference type="AlphaFoldDB" id="A0A3M7TDZ1"/>
<keyword evidence="2" id="KW-1133">Transmembrane helix</keyword>
<dbReference type="SMART" id="SM00387">
    <property type="entry name" value="HATPase_c"/>
    <property type="match status" value="1"/>
</dbReference>
<gene>
    <name evidence="4" type="ORF">D1631_07205</name>
</gene>
<dbReference type="SUPFAM" id="SSF55874">
    <property type="entry name" value="ATPase domain of HSP90 chaperone/DNA topoisomerase II/histidine kinase"/>
    <property type="match status" value="1"/>
</dbReference>
<name>A0A3M7TDZ1_9FLAO</name>
<comment type="caution">
    <text evidence="4">The sequence shown here is derived from an EMBL/GenBank/DDBJ whole genome shotgun (WGS) entry which is preliminary data.</text>
</comment>
<dbReference type="Pfam" id="PF02518">
    <property type="entry name" value="HATPase_c"/>
    <property type="match status" value="1"/>
</dbReference>
<evidence type="ECO:0000313" key="4">
    <source>
        <dbReference type="EMBL" id="RNA61731.1"/>
    </source>
</evidence>
<dbReference type="OrthoDB" id="8676692at2"/>
<dbReference type="InterPro" id="IPR013783">
    <property type="entry name" value="Ig-like_fold"/>
</dbReference>
<dbReference type="EMBL" id="QWIU01000002">
    <property type="protein sequence ID" value="RNA61731.1"/>
    <property type="molecule type" value="Genomic_DNA"/>
</dbReference>
<evidence type="ECO:0000313" key="5">
    <source>
        <dbReference type="Proteomes" id="UP000278775"/>
    </source>
</evidence>
<dbReference type="Gene3D" id="2.60.40.10">
    <property type="entry name" value="Immunoglobulins"/>
    <property type="match status" value="1"/>
</dbReference>
<dbReference type="InterPro" id="IPR003594">
    <property type="entry name" value="HATPase_dom"/>
</dbReference>
<dbReference type="InterPro" id="IPR036097">
    <property type="entry name" value="HisK_dim/P_sf"/>
</dbReference>
<evidence type="ECO:0000256" key="2">
    <source>
        <dbReference type="SAM" id="Phobius"/>
    </source>
</evidence>
<proteinExistence type="predicted"/>
<feature type="domain" description="Histidine kinase" evidence="3">
    <location>
        <begin position="764"/>
        <end position="977"/>
    </location>
</feature>
<reference evidence="4 5" key="1">
    <citation type="submission" date="2018-08" db="EMBL/GenBank/DDBJ databases">
        <title>Chryseobacterium nematophagum: a novel matrix digesting pathogen of nematodes.</title>
        <authorList>
            <person name="Page A."/>
            <person name="Roberts M."/>
            <person name="Felix M.-A."/>
            <person name="Weir W."/>
        </authorList>
    </citation>
    <scope>NUCLEOTIDE SEQUENCE [LARGE SCALE GENOMIC DNA]</scope>
    <source>
        <strain evidence="4 5">JUb129</strain>
    </source>
</reference>
<dbReference type="Gene3D" id="1.10.287.130">
    <property type="match status" value="1"/>
</dbReference>
<evidence type="ECO:0000256" key="1">
    <source>
        <dbReference type="ARBA" id="ARBA00022553"/>
    </source>
</evidence>
<dbReference type="GO" id="GO:0000155">
    <property type="term" value="F:phosphorelay sensor kinase activity"/>
    <property type="evidence" value="ECO:0007669"/>
    <property type="project" value="InterPro"/>
</dbReference>
<dbReference type="InterPro" id="IPR011110">
    <property type="entry name" value="Reg_prop"/>
</dbReference>
<dbReference type="InterPro" id="IPR015943">
    <property type="entry name" value="WD40/YVTN_repeat-like_dom_sf"/>
</dbReference>
<organism evidence="4 5">
    <name type="scientific">Chryseobacterium nematophagum</name>
    <dbReference type="NCBI Taxonomy" id="2305228"/>
    <lineage>
        <taxon>Bacteria</taxon>
        <taxon>Pseudomonadati</taxon>
        <taxon>Bacteroidota</taxon>
        <taxon>Flavobacteriia</taxon>
        <taxon>Flavobacteriales</taxon>
        <taxon>Weeksellaceae</taxon>
        <taxon>Chryseobacterium group</taxon>
        <taxon>Chryseobacterium</taxon>
    </lineage>
</organism>
<accession>A0A3M7TDZ1</accession>
<keyword evidence="2" id="KW-0472">Membrane</keyword>